<dbReference type="PATRIC" id="fig|520762.4.peg.3229"/>
<comment type="subcellular location">
    <subcellularLocation>
        <location evidence="1">Cell membrane</location>
        <topology evidence="1">Multi-pass membrane protein</topology>
    </subcellularLocation>
</comment>
<comment type="caution">
    <text evidence="9">The sequence shown here is derived from an EMBL/GenBank/DDBJ whole genome shotgun (WGS) entry which is preliminary data.</text>
</comment>
<dbReference type="InterPro" id="IPR007353">
    <property type="entry name" value="DUF421"/>
</dbReference>
<comment type="similarity">
    <text evidence="2">Belongs to the UPF0702 family.</text>
</comment>
<dbReference type="PANTHER" id="PTHR34582">
    <property type="entry name" value="UPF0702 TRANSMEMBRANE PROTEIN YCAP"/>
    <property type="match status" value="1"/>
</dbReference>
<evidence type="ECO:0000256" key="2">
    <source>
        <dbReference type="ARBA" id="ARBA00006448"/>
    </source>
</evidence>
<organism evidence="9 10">
    <name type="scientific">Thermotalea metallivorans</name>
    <dbReference type="NCBI Taxonomy" id="520762"/>
    <lineage>
        <taxon>Bacteria</taxon>
        <taxon>Bacillati</taxon>
        <taxon>Bacillota</taxon>
        <taxon>Clostridia</taxon>
        <taxon>Peptostreptococcales</taxon>
        <taxon>Thermotaleaceae</taxon>
        <taxon>Thermotalea</taxon>
    </lineage>
</organism>
<keyword evidence="3" id="KW-1003">Cell membrane</keyword>
<sequence length="232" mass="26044">MDWNSFWEGSKDLSTFALAIRAIILYIALIIATRLMGHRQVGILSGHNYLVAAGIVSLAAIRMLNPESSLTSGIVIVFVYAFVNIFLSYLDIKWPKTIDRKPTILMKDGIIHRKNMLDCHVTIDNLLGQLRLKGAHNLSEIDTIVLEPYGKISVIKKPEALPLTRKQMNLPPKMVALPTILIYDGKIDEKNLHAIGLDHEWLMTKLREKGIANPKDIFLAMLESDGTVYISI</sequence>
<evidence type="ECO:0000313" key="10">
    <source>
        <dbReference type="Proteomes" id="UP000070456"/>
    </source>
</evidence>
<dbReference type="Pfam" id="PF04239">
    <property type="entry name" value="DUF421"/>
    <property type="match status" value="1"/>
</dbReference>
<evidence type="ECO:0000259" key="8">
    <source>
        <dbReference type="Pfam" id="PF04239"/>
    </source>
</evidence>
<evidence type="ECO:0000313" key="9">
    <source>
        <dbReference type="EMBL" id="KXG73761.1"/>
    </source>
</evidence>
<proteinExistence type="inferred from homology"/>
<dbReference type="EMBL" id="LOEE01000078">
    <property type="protein sequence ID" value="KXG73761.1"/>
    <property type="molecule type" value="Genomic_DNA"/>
</dbReference>
<dbReference type="InterPro" id="IPR023090">
    <property type="entry name" value="UPF0702_alpha/beta_dom_sf"/>
</dbReference>
<reference evidence="9 10" key="1">
    <citation type="submission" date="2015-12" db="EMBL/GenBank/DDBJ databases">
        <title>Draft genome sequence of the thermoanaerobe Thermotalea metallivorans, an isolate from the runoff channel of the Great Artesian Basin, Australia.</title>
        <authorList>
            <person name="Patel B.K."/>
        </authorList>
    </citation>
    <scope>NUCLEOTIDE SEQUENCE [LARGE SCALE GENOMIC DNA]</scope>
    <source>
        <strain evidence="9 10">B2-1</strain>
    </source>
</reference>
<feature type="transmembrane region" description="Helical" evidence="7">
    <location>
        <begin position="13"/>
        <end position="35"/>
    </location>
</feature>
<feature type="domain" description="YetF C-terminal" evidence="8">
    <location>
        <begin position="96"/>
        <end position="222"/>
    </location>
</feature>
<evidence type="ECO:0000256" key="4">
    <source>
        <dbReference type="ARBA" id="ARBA00022692"/>
    </source>
</evidence>
<evidence type="ECO:0000256" key="1">
    <source>
        <dbReference type="ARBA" id="ARBA00004651"/>
    </source>
</evidence>
<dbReference type="AlphaFoldDB" id="A0A140KZN6"/>
<feature type="transmembrane region" description="Helical" evidence="7">
    <location>
        <begin position="70"/>
        <end position="90"/>
    </location>
</feature>
<feature type="transmembrane region" description="Helical" evidence="7">
    <location>
        <begin position="47"/>
        <end position="64"/>
    </location>
</feature>
<dbReference type="STRING" id="520762.AN619_29260"/>
<accession>A0A140KZN6</accession>
<dbReference type="OrthoDB" id="1897856at2"/>
<protein>
    <recommendedName>
        <fullName evidence="8">YetF C-terminal domain-containing protein</fullName>
    </recommendedName>
</protein>
<dbReference type="PANTHER" id="PTHR34582:SF6">
    <property type="entry name" value="UPF0702 TRANSMEMBRANE PROTEIN YCAP"/>
    <property type="match status" value="1"/>
</dbReference>
<evidence type="ECO:0000256" key="3">
    <source>
        <dbReference type="ARBA" id="ARBA00022475"/>
    </source>
</evidence>
<evidence type="ECO:0000256" key="7">
    <source>
        <dbReference type="SAM" id="Phobius"/>
    </source>
</evidence>
<name>A0A140KZN6_9FIRM</name>
<keyword evidence="5 7" id="KW-1133">Transmembrane helix</keyword>
<keyword evidence="6 7" id="KW-0472">Membrane</keyword>
<keyword evidence="10" id="KW-1185">Reference proteome</keyword>
<gene>
    <name evidence="9" type="ORF">AN619_29260</name>
</gene>
<dbReference type="GO" id="GO:0005886">
    <property type="term" value="C:plasma membrane"/>
    <property type="evidence" value="ECO:0007669"/>
    <property type="project" value="UniProtKB-SubCell"/>
</dbReference>
<dbReference type="Gene3D" id="3.30.240.20">
    <property type="entry name" value="bsu07140 like domains"/>
    <property type="match status" value="2"/>
</dbReference>
<keyword evidence="4 7" id="KW-0812">Transmembrane</keyword>
<dbReference type="Proteomes" id="UP000070456">
    <property type="component" value="Unassembled WGS sequence"/>
</dbReference>
<evidence type="ECO:0000256" key="6">
    <source>
        <dbReference type="ARBA" id="ARBA00023136"/>
    </source>
</evidence>
<dbReference type="RefSeq" id="WP_083525171.1">
    <property type="nucleotide sequence ID" value="NZ_LOEE01000078.1"/>
</dbReference>
<evidence type="ECO:0000256" key="5">
    <source>
        <dbReference type="ARBA" id="ARBA00022989"/>
    </source>
</evidence>